<dbReference type="EMBL" id="JMZZ02000042">
    <property type="protein sequence ID" value="KFX75735.1"/>
    <property type="molecule type" value="Genomic_DNA"/>
</dbReference>
<reference evidence="1" key="1">
    <citation type="book" date="2014" name="THE 24TH EUROPEAN CONGRESS OF CLINICAL MICROBIOLOGY AND INFECTIOUS DISEASES" publisher="ECCMID 2014" city="Barcelona, Spain">
        <title>Identification of resistance genes in three multidrug-resistant Bacteroides fragilis isolates by whole genome sequencing.</title>
        <editorList>
            <person name="Unknown"/>
            <person name="A."/>
        </editorList>
        <authorList>
            <person name="Sydenham T.V."/>
            <person name="Hasman H."/>
            <person name="Wang M."/>
            <person name="Soki J."/>
            <person name="Nagy E."/>
            <person name="Justesen U.S."/>
        </authorList>
    </citation>
    <scope>NUCLEOTIDE SEQUENCE</scope>
    <source>
        <strain evidence="1">DCMOUH0018B</strain>
    </source>
</reference>
<reference evidence="1" key="2">
    <citation type="submission" date="2014-07" db="EMBL/GenBank/DDBJ databases">
        <title>Genetics and epidemiology of antimicrobial resistance in B. fragilis group.</title>
        <authorList>
            <person name="Sydenham T.V."/>
            <person name="Hasman H."/>
            <person name="Kemp M."/>
            <person name="Justesen U.S."/>
        </authorList>
    </citation>
    <scope>NUCLEOTIDE SEQUENCE [LARGE SCALE GENOMIC DNA]</scope>
    <source>
        <strain evidence="1">DCMOUH0018B</strain>
    </source>
</reference>
<gene>
    <name evidence="1" type="ORF">EE52_0204980</name>
    <name evidence="2" type="ORF">O1422_02005</name>
</gene>
<organism evidence="1">
    <name type="scientific">Bacteroides fragilis</name>
    <dbReference type="NCBI Taxonomy" id="817"/>
    <lineage>
        <taxon>Bacteria</taxon>
        <taxon>Pseudomonadati</taxon>
        <taxon>Bacteroidota</taxon>
        <taxon>Bacteroidia</taxon>
        <taxon>Bacteroidales</taxon>
        <taxon>Bacteroidaceae</taxon>
        <taxon>Bacteroides</taxon>
    </lineage>
</organism>
<evidence type="ECO:0000313" key="2">
    <source>
        <dbReference type="EMBL" id="MCZ2652938.1"/>
    </source>
</evidence>
<evidence type="ECO:0000313" key="1">
    <source>
        <dbReference type="EMBL" id="KFX75735.1"/>
    </source>
</evidence>
<dbReference type="Proteomes" id="UP001075704">
    <property type="component" value="Unassembled WGS sequence"/>
</dbReference>
<protein>
    <submittedName>
        <fullName evidence="1">Uncharacterized protein</fullName>
    </submittedName>
</protein>
<proteinExistence type="predicted"/>
<name>A0A0I9SBV7_BACFG</name>
<dbReference type="PATRIC" id="fig|817.51.peg.3531"/>
<reference evidence="2" key="3">
    <citation type="submission" date="2022-12" db="EMBL/GenBank/DDBJ databases">
        <title>Development of a Multilocus Sequence Typing Scheme for Bacteroides fragilis Based on Whole Genome Sequencing Data and Clinical Application.</title>
        <authorList>
            <person name="Nielsen F.D."/>
            <person name="Justesen U.S."/>
        </authorList>
    </citation>
    <scope>NUCLEOTIDE SEQUENCE</scope>
    <source>
        <strain evidence="2">BF_BC_ODE_DK_2015_2</strain>
    </source>
</reference>
<comment type="caution">
    <text evidence="1">The sequence shown here is derived from an EMBL/GenBank/DDBJ whole genome shotgun (WGS) entry which is preliminary data.</text>
</comment>
<dbReference type="RefSeq" id="WP_005811958.1">
    <property type="nucleotide sequence ID" value="NZ_CABJEQ010000003.1"/>
</dbReference>
<dbReference type="AlphaFoldDB" id="A0A0I9SBV7"/>
<sequence>MPRSPRKPFVTLSANGTQQVYFILSMTVYLLDIINPNHSFVERFKDLLSRYPSIDVRAMGFPAGWENEDIWK</sequence>
<dbReference type="EMBL" id="JAPUAC010000001">
    <property type="protein sequence ID" value="MCZ2652938.1"/>
    <property type="molecule type" value="Genomic_DNA"/>
</dbReference>
<accession>A0A0I9SBV7</accession>